<keyword evidence="3" id="KW-1185">Reference proteome</keyword>
<feature type="domain" description="Spore protein YkvP/CgeB glycosyl transferase-like" evidence="1">
    <location>
        <begin position="175"/>
        <end position="291"/>
    </location>
</feature>
<dbReference type="SUPFAM" id="SSF53756">
    <property type="entry name" value="UDP-Glycosyltransferase/glycogen phosphorylase"/>
    <property type="match status" value="1"/>
</dbReference>
<evidence type="ECO:0000313" key="2">
    <source>
        <dbReference type="EMBL" id="MDU0201893.1"/>
    </source>
</evidence>
<dbReference type="EMBL" id="JAWCUD010000003">
    <property type="protein sequence ID" value="MDU0201893.1"/>
    <property type="molecule type" value="Genomic_DNA"/>
</dbReference>
<proteinExistence type="predicted"/>
<dbReference type="RefSeq" id="WP_315951802.1">
    <property type="nucleotide sequence ID" value="NZ_JAWCUD010000003.1"/>
</dbReference>
<gene>
    <name evidence="2" type="ORF">RQP52_12375</name>
</gene>
<evidence type="ECO:0000313" key="3">
    <source>
        <dbReference type="Proteomes" id="UP001260980"/>
    </source>
</evidence>
<protein>
    <submittedName>
        <fullName evidence="2">Glycosyltransferase</fullName>
    </submittedName>
</protein>
<dbReference type="InterPro" id="IPR055259">
    <property type="entry name" value="YkvP/CgeB_Glyco_trans-like"/>
</dbReference>
<dbReference type="Proteomes" id="UP001260980">
    <property type="component" value="Unassembled WGS sequence"/>
</dbReference>
<accession>A0ABU3RCB3</accession>
<name>A0ABU3RCB3_9BACL</name>
<sequence>MDANEIAKPQPAILMCYGKTPYTPGRYLEDAFRRIGVRVVRMEETVDFAAINLSSYLGVLFVESPSRPKVLVKNIHLVTIPKLFWIHHGENRLNANIEMCGWYKPDLLLMAHSLHLAHQFPAPVRFFPFGVDPHIFHSATPLVERPFDISFVGGQSALYRTREARMKYMETELKGKRTVSFNKKVFLHDLSSLYGKSKIVFNHTADSIKAFNMRIFEGMGCGALVFTDYAPEQEMLFQDRTHFVLYQSRNDLMNKIDYYLNNLQEAQLIAGKAQSYVRQFHTYDHRAEQIINWMEKLRA</sequence>
<organism evidence="2 3">
    <name type="scientific">Paenibacillus violae</name>
    <dbReference type="NCBI Taxonomy" id="3077234"/>
    <lineage>
        <taxon>Bacteria</taxon>
        <taxon>Bacillati</taxon>
        <taxon>Bacillota</taxon>
        <taxon>Bacilli</taxon>
        <taxon>Bacillales</taxon>
        <taxon>Paenibacillaceae</taxon>
        <taxon>Paenibacillus</taxon>
    </lineage>
</organism>
<dbReference type="Pfam" id="PF13524">
    <property type="entry name" value="Glyco_trans_1_2"/>
    <property type="match status" value="1"/>
</dbReference>
<reference evidence="2 3" key="1">
    <citation type="submission" date="2023-10" db="EMBL/GenBank/DDBJ databases">
        <title>Paenibacillus strain PFR10 Genome sequencing and assembly.</title>
        <authorList>
            <person name="Kim I."/>
        </authorList>
    </citation>
    <scope>NUCLEOTIDE SEQUENCE [LARGE SCALE GENOMIC DNA]</scope>
    <source>
        <strain evidence="2 3">PFR10</strain>
    </source>
</reference>
<comment type="caution">
    <text evidence="2">The sequence shown here is derived from an EMBL/GenBank/DDBJ whole genome shotgun (WGS) entry which is preliminary data.</text>
</comment>
<dbReference type="Gene3D" id="3.40.50.2000">
    <property type="entry name" value="Glycogen Phosphorylase B"/>
    <property type="match status" value="1"/>
</dbReference>
<evidence type="ECO:0000259" key="1">
    <source>
        <dbReference type="Pfam" id="PF13524"/>
    </source>
</evidence>